<evidence type="ECO:0000256" key="1">
    <source>
        <dbReference type="SAM" id="SignalP"/>
    </source>
</evidence>
<dbReference type="EMBL" id="JACEFF010000230">
    <property type="protein sequence ID" value="KAH9641505.1"/>
    <property type="molecule type" value="Genomic_DNA"/>
</dbReference>
<organism evidence="2 3">
    <name type="scientific">Spodoptera exigua</name>
    <name type="common">Beet armyworm</name>
    <name type="synonym">Noctua fulgens</name>
    <dbReference type="NCBI Taxonomy" id="7107"/>
    <lineage>
        <taxon>Eukaryota</taxon>
        <taxon>Metazoa</taxon>
        <taxon>Ecdysozoa</taxon>
        <taxon>Arthropoda</taxon>
        <taxon>Hexapoda</taxon>
        <taxon>Insecta</taxon>
        <taxon>Pterygota</taxon>
        <taxon>Neoptera</taxon>
        <taxon>Endopterygota</taxon>
        <taxon>Lepidoptera</taxon>
        <taxon>Glossata</taxon>
        <taxon>Ditrysia</taxon>
        <taxon>Noctuoidea</taxon>
        <taxon>Noctuidae</taxon>
        <taxon>Amphipyrinae</taxon>
        <taxon>Spodoptera</taxon>
    </lineage>
</organism>
<dbReference type="AlphaFoldDB" id="A0A922MRW0"/>
<reference evidence="2" key="1">
    <citation type="journal article" date="2021" name="G3 (Bethesda)">
        <title>Genome and transcriptome analysis of the beet armyworm Spodoptera exigua reveals targets for pest control. .</title>
        <authorList>
            <person name="Simon S."/>
            <person name="Breeschoten T."/>
            <person name="Jansen H.J."/>
            <person name="Dirks R.P."/>
            <person name="Schranz M.E."/>
            <person name="Ros V.I.D."/>
        </authorList>
    </citation>
    <scope>NUCLEOTIDE SEQUENCE</scope>
    <source>
        <strain evidence="2">TB_SE_WUR_2020</strain>
    </source>
</reference>
<dbReference type="Gene3D" id="2.120.10.30">
    <property type="entry name" value="TolB, C-terminal domain"/>
    <property type="match status" value="1"/>
</dbReference>
<evidence type="ECO:0000313" key="2">
    <source>
        <dbReference type="EMBL" id="KAH9641505.1"/>
    </source>
</evidence>
<protein>
    <submittedName>
        <fullName evidence="2">Uncharacterized protein</fullName>
    </submittedName>
</protein>
<sequence>MANLSIPLVILLFFHSATTLLPPKFQWKTMDFAWENSDRDRESAIDDGSYIPVHNMPTGLARWKNKLFITIPRWKTG</sequence>
<accession>A0A922MRW0</accession>
<gene>
    <name evidence="2" type="ORF">HF086_017841</name>
</gene>
<feature type="signal peptide" evidence="1">
    <location>
        <begin position="1"/>
        <end position="19"/>
    </location>
</feature>
<dbReference type="Proteomes" id="UP000814243">
    <property type="component" value="Unassembled WGS sequence"/>
</dbReference>
<name>A0A922MRW0_SPOEX</name>
<keyword evidence="1" id="KW-0732">Signal</keyword>
<comment type="caution">
    <text evidence="2">The sequence shown here is derived from an EMBL/GenBank/DDBJ whole genome shotgun (WGS) entry which is preliminary data.</text>
</comment>
<evidence type="ECO:0000313" key="3">
    <source>
        <dbReference type="Proteomes" id="UP000814243"/>
    </source>
</evidence>
<proteinExistence type="predicted"/>
<feature type="chain" id="PRO_5037103770" evidence="1">
    <location>
        <begin position="20"/>
        <end position="77"/>
    </location>
</feature>
<dbReference type="InterPro" id="IPR011042">
    <property type="entry name" value="6-blade_b-propeller_TolB-like"/>
</dbReference>